<accession>A0A835SB04</accession>
<proteinExistence type="predicted"/>
<dbReference type="InterPro" id="IPR006357">
    <property type="entry name" value="HAD-SF_hydro_IIA"/>
</dbReference>
<dbReference type="Gene3D" id="3.40.50.1000">
    <property type="entry name" value="HAD superfamily/HAD-like"/>
    <property type="match status" value="2"/>
</dbReference>
<evidence type="ECO:0000313" key="2">
    <source>
        <dbReference type="Proteomes" id="UP000650467"/>
    </source>
</evidence>
<keyword evidence="2" id="KW-1185">Reference proteome</keyword>
<dbReference type="AlphaFoldDB" id="A0A835SB04"/>
<reference evidence="1" key="1">
    <citation type="journal article" date="2020" name="bioRxiv">
        <title>Comparative genomics of Chlamydomonas.</title>
        <authorList>
            <person name="Craig R.J."/>
            <person name="Hasan A.R."/>
            <person name="Ness R.W."/>
            <person name="Keightley P.D."/>
        </authorList>
    </citation>
    <scope>NUCLEOTIDE SEQUENCE</scope>
    <source>
        <strain evidence="1">SAG 7.73</strain>
    </source>
</reference>
<dbReference type="PANTHER" id="PTHR19288">
    <property type="entry name" value="4-NITROPHENYLPHOSPHATASE-RELATED"/>
    <property type="match status" value="1"/>
</dbReference>
<evidence type="ECO:0000313" key="1">
    <source>
        <dbReference type="EMBL" id="KAG2423639.1"/>
    </source>
</evidence>
<dbReference type="GO" id="GO:0016791">
    <property type="term" value="F:phosphatase activity"/>
    <property type="evidence" value="ECO:0007669"/>
    <property type="project" value="TreeGrafter"/>
</dbReference>
<dbReference type="InterPro" id="IPR023214">
    <property type="entry name" value="HAD_sf"/>
</dbReference>
<dbReference type="GO" id="GO:0009507">
    <property type="term" value="C:chloroplast"/>
    <property type="evidence" value="ECO:0007669"/>
    <property type="project" value="TreeGrafter"/>
</dbReference>
<dbReference type="Pfam" id="PF13242">
    <property type="entry name" value="Hydrolase_like"/>
    <property type="match status" value="1"/>
</dbReference>
<protein>
    <submittedName>
        <fullName evidence="1">Uncharacterized protein</fullName>
    </submittedName>
</protein>
<dbReference type="Pfam" id="PF13344">
    <property type="entry name" value="Hydrolase_6"/>
    <property type="match status" value="1"/>
</dbReference>
<sequence length="482" mass="47446">MTTYALSTACNSSRQLGASATGPAPTSAAGRCPRGVAPFAPAPVAAAARRGAARCRPFVRAASSPSPASPSAGGATATATATASAPSAAAATAAAAAEAVRLVGGLSEVVASGRYKGLLLDQFGVLHDGRVPYPGAVEAVTAAAAAGLALLIISNSSRRSAGTLDKLEAMGFPRAAFAGVVTSGELTHRYLAERTAGAAAAGSSATGFAAAHGLPALGRRVMHFNWSSRGPVSLAPYLAASEGGSAADGPGGGLALVIDPREADFLLAHGTEAVSLPGGGLRNTPLWQLKDVLTERAAEAAEEAEENGGVGPPPPVLVVANPDVVTVDGGALVDMPGALAAAYSRAGGRVVLMGKPAPVIYTACAEVLDLPPHELLAVGDSLEHDVAGALGAGIDTLFVAGGIHARDLLAQQQQQGAEGAAAVAAVAAPVAEGGAEEGQGAEQQGVDRAALGRLCARYLKHCTPAPGAAAAAPTFVTRGFVW</sequence>
<dbReference type="SUPFAM" id="SSF56784">
    <property type="entry name" value="HAD-like"/>
    <property type="match status" value="1"/>
</dbReference>
<dbReference type="InterPro" id="IPR036412">
    <property type="entry name" value="HAD-like_sf"/>
</dbReference>
<name>A0A835SB04_CHLIN</name>
<dbReference type="Proteomes" id="UP000650467">
    <property type="component" value="Unassembled WGS sequence"/>
</dbReference>
<gene>
    <name evidence="1" type="ORF">HXX76_015156</name>
</gene>
<comment type="caution">
    <text evidence="1">The sequence shown here is derived from an EMBL/GenBank/DDBJ whole genome shotgun (WGS) entry which is preliminary data.</text>
</comment>
<dbReference type="EMBL" id="JAEHOC010000076">
    <property type="protein sequence ID" value="KAG2423639.1"/>
    <property type="molecule type" value="Genomic_DNA"/>
</dbReference>
<dbReference type="PANTHER" id="PTHR19288:SF90">
    <property type="entry name" value="OS08G0542600 PROTEIN"/>
    <property type="match status" value="1"/>
</dbReference>
<dbReference type="OrthoDB" id="426235at2759"/>
<organism evidence="1 2">
    <name type="scientific">Chlamydomonas incerta</name>
    <dbReference type="NCBI Taxonomy" id="51695"/>
    <lineage>
        <taxon>Eukaryota</taxon>
        <taxon>Viridiplantae</taxon>
        <taxon>Chlorophyta</taxon>
        <taxon>core chlorophytes</taxon>
        <taxon>Chlorophyceae</taxon>
        <taxon>CS clade</taxon>
        <taxon>Chlamydomonadales</taxon>
        <taxon>Chlamydomonadaceae</taxon>
        <taxon>Chlamydomonas</taxon>
    </lineage>
</organism>